<keyword evidence="1" id="KW-0175">Coiled coil</keyword>
<organism evidence="2 3">
    <name type="scientific">Pseudolysobacter antarcticus</name>
    <dbReference type="NCBI Taxonomy" id="2511995"/>
    <lineage>
        <taxon>Bacteria</taxon>
        <taxon>Pseudomonadati</taxon>
        <taxon>Pseudomonadota</taxon>
        <taxon>Gammaproteobacteria</taxon>
        <taxon>Lysobacterales</taxon>
        <taxon>Rhodanobacteraceae</taxon>
        <taxon>Pseudolysobacter</taxon>
    </lineage>
</organism>
<evidence type="ECO:0000313" key="2">
    <source>
        <dbReference type="EMBL" id="QBB70159.1"/>
    </source>
</evidence>
<evidence type="ECO:0000313" key="3">
    <source>
        <dbReference type="Proteomes" id="UP000291562"/>
    </source>
</evidence>
<gene>
    <name evidence="2" type="ORF">ELE36_07155</name>
</gene>
<dbReference type="SUPFAM" id="SSF58113">
    <property type="entry name" value="Apolipoprotein A-I"/>
    <property type="match status" value="1"/>
</dbReference>
<keyword evidence="3" id="KW-1185">Reference proteome</keyword>
<dbReference type="AlphaFoldDB" id="A0A411HI13"/>
<accession>A0A411HI13</accession>
<evidence type="ECO:0000256" key="1">
    <source>
        <dbReference type="SAM" id="Coils"/>
    </source>
</evidence>
<sequence length="146" mass="15162">MANLNNSAQSGKDALREVKEQLSRSAAEIADQVSTGVHAASDTLGDTAERVRQAAGATVDQAGAAIAATAEHTKTLAVNAAGQIHDFADRAGDASAQWATLLGKYARANPVLTLVLGTVGGVVLGRLLTPRPIVVEPRRRRKRADS</sequence>
<protein>
    <recommendedName>
        <fullName evidence="4">DUF883 family protein</fullName>
    </recommendedName>
</protein>
<proteinExistence type="predicted"/>
<dbReference type="EMBL" id="CP035704">
    <property type="protein sequence ID" value="QBB70159.1"/>
    <property type="molecule type" value="Genomic_DNA"/>
</dbReference>
<name>A0A411HI13_9GAMM</name>
<evidence type="ECO:0008006" key="4">
    <source>
        <dbReference type="Google" id="ProtNLM"/>
    </source>
</evidence>
<reference evidence="2 3" key="1">
    <citation type="submission" date="2019-01" db="EMBL/GenBank/DDBJ databases">
        <title>Pseudolysobacter antarctica gen. nov., sp. nov., isolated from Fildes Peninsula, Antarctica.</title>
        <authorList>
            <person name="Wei Z."/>
            <person name="Peng F."/>
        </authorList>
    </citation>
    <scope>NUCLEOTIDE SEQUENCE [LARGE SCALE GENOMIC DNA]</scope>
    <source>
        <strain evidence="2 3">AQ6-296</strain>
    </source>
</reference>
<dbReference type="Proteomes" id="UP000291562">
    <property type="component" value="Chromosome"/>
</dbReference>
<dbReference type="KEGG" id="xbc:ELE36_07155"/>
<dbReference type="RefSeq" id="WP_129832418.1">
    <property type="nucleotide sequence ID" value="NZ_CP035704.1"/>
</dbReference>
<dbReference type="Gene3D" id="1.20.120.20">
    <property type="entry name" value="Apolipoprotein"/>
    <property type="match status" value="1"/>
</dbReference>
<feature type="coiled-coil region" evidence="1">
    <location>
        <begin position="1"/>
        <end position="32"/>
    </location>
</feature>